<evidence type="ECO:0000313" key="2">
    <source>
        <dbReference type="EMBL" id="SFU03233.1"/>
    </source>
</evidence>
<protein>
    <submittedName>
        <fullName evidence="2">Gliding motility associated protien GldN</fullName>
    </submittedName>
</protein>
<sequence length="274" mass="32156">MIMKKFLPKLILSLLIAVGLSPLVSEAQIAPTSVSPSGYGDRQFDMDTIYSAKRIREDDKMYQIGVWRRIDLREKYNMPLYGSGDTKSNGIVNQIYKAIVEENALEVFGDEEFTQPLSIAEFQDNFWLNATGDSIFSKQLYYLDFREDFVFDKHHSDMVFDIKYLELVMPSETNSNAGQKTIAFIRYKDFYNYFKDHPEARWINFQNLSKSLTYDEAFETRLFRSVVRRFTNSEEALIADLVAVDHPNPEMQAYVDALEFEYKLLEYENSLWEW</sequence>
<name>A0A1I7CUZ9_9BACT</name>
<dbReference type="NCBIfam" id="TIGR03523">
    <property type="entry name" value="GldN"/>
    <property type="match status" value="1"/>
</dbReference>
<feature type="chain" id="PRO_5011785788" evidence="1">
    <location>
        <begin position="28"/>
        <end position="274"/>
    </location>
</feature>
<keyword evidence="3" id="KW-1185">Reference proteome</keyword>
<feature type="signal peptide" evidence="1">
    <location>
        <begin position="1"/>
        <end position="27"/>
    </location>
</feature>
<proteinExistence type="predicted"/>
<reference evidence="3" key="1">
    <citation type="submission" date="2016-10" db="EMBL/GenBank/DDBJ databases">
        <authorList>
            <person name="Varghese N."/>
            <person name="Submissions S."/>
        </authorList>
    </citation>
    <scope>NUCLEOTIDE SEQUENCE [LARGE SCALE GENOMIC DNA]</scope>
    <source>
        <strain evidence="3">DSM 23445</strain>
    </source>
</reference>
<dbReference type="Pfam" id="PF19841">
    <property type="entry name" value="GldN"/>
    <property type="match status" value="1"/>
</dbReference>
<dbReference type="EMBL" id="FPBF01000005">
    <property type="protein sequence ID" value="SFU03233.1"/>
    <property type="molecule type" value="Genomic_DNA"/>
</dbReference>
<gene>
    <name evidence="2" type="ORF">SAMN04489724_3469</name>
</gene>
<organism evidence="2 3">
    <name type="scientific">Algoriphagus locisalis</name>
    <dbReference type="NCBI Taxonomy" id="305507"/>
    <lineage>
        <taxon>Bacteria</taxon>
        <taxon>Pseudomonadati</taxon>
        <taxon>Bacteroidota</taxon>
        <taxon>Cytophagia</taxon>
        <taxon>Cytophagales</taxon>
        <taxon>Cyclobacteriaceae</taxon>
        <taxon>Algoriphagus</taxon>
    </lineage>
</organism>
<keyword evidence="1" id="KW-0732">Signal</keyword>
<dbReference type="InterPro" id="IPR019847">
    <property type="entry name" value="Gliding_motility_assoc_GldN"/>
</dbReference>
<evidence type="ECO:0000313" key="3">
    <source>
        <dbReference type="Proteomes" id="UP000199673"/>
    </source>
</evidence>
<evidence type="ECO:0000256" key="1">
    <source>
        <dbReference type="SAM" id="SignalP"/>
    </source>
</evidence>
<dbReference type="STRING" id="305507.SAMN04489724_3469"/>
<dbReference type="Proteomes" id="UP000199673">
    <property type="component" value="Unassembled WGS sequence"/>
</dbReference>
<accession>A0A1I7CUZ9</accession>
<dbReference type="AlphaFoldDB" id="A0A1I7CUZ9"/>